<evidence type="ECO:0000256" key="1">
    <source>
        <dbReference type="SAM" id="MobiDB-lite"/>
    </source>
</evidence>
<dbReference type="EMBL" id="MTKT01004609">
    <property type="protein sequence ID" value="OWM70732.1"/>
    <property type="molecule type" value="Genomic_DNA"/>
</dbReference>
<evidence type="ECO:0000313" key="2">
    <source>
        <dbReference type="EMBL" id="OWM70732.1"/>
    </source>
</evidence>
<accession>A0A218WF87</accession>
<gene>
    <name evidence="2" type="ORF">CDL15_Pgr014405</name>
</gene>
<feature type="compositionally biased region" description="Basic and acidic residues" evidence="1">
    <location>
        <begin position="25"/>
        <end position="34"/>
    </location>
</feature>
<organism evidence="2 3">
    <name type="scientific">Punica granatum</name>
    <name type="common">Pomegranate</name>
    <dbReference type="NCBI Taxonomy" id="22663"/>
    <lineage>
        <taxon>Eukaryota</taxon>
        <taxon>Viridiplantae</taxon>
        <taxon>Streptophyta</taxon>
        <taxon>Embryophyta</taxon>
        <taxon>Tracheophyta</taxon>
        <taxon>Spermatophyta</taxon>
        <taxon>Magnoliopsida</taxon>
        <taxon>eudicotyledons</taxon>
        <taxon>Gunneridae</taxon>
        <taxon>Pentapetalae</taxon>
        <taxon>rosids</taxon>
        <taxon>malvids</taxon>
        <taxon>Myrtales</taxon>
        <taxon>Lythraceae</taxon>
        <taxon>Punica</taxon>
    </lineage>
</organism>
<dbReference type="AlphaFoldDB" id="A0A218WF87"/>
<feature type="compositionally biased region" description="Acidic residues" evidence="1">
    <location>
        <begin position="1"/>
        <end position="24"/>
    </location>
</feature>
<name>A0A218WF87_PUNGR</name>
<sequence length="91" mass="10907">MDADGDEEDGDEAEEDDGVDEDEDAARLHVHELNRPLVSRQLKQQPWRQQHEQHHPYHHRPPIRHLQSMNLVQNLINRDPFKLRPLRMCIY</sequence>
<feature type="region of interest" description="Disordered" evidence="1">
    <location>
        <begin position="1"/>
        <end position="61"/>
    </location>
</feature>
<evidence type="ECO:0000313" key="3">
    <source>
        <dbReference type="Proteomes" id="UP000197138"/>
    </source>
</evidence>
<protein>
    <submittedName>
        <fullName evidence="2">Uncharacterized protein</fullName>
    </submittedName>
</protein>
<dbReference type="Proteomes" id="UP000197138">
    <property type="component" value="Unassembled WGS sequence"/>
</dbReference>
<comment type="caution">
    <text evidence="2">The sequence shown here is derived from an EMBL/GenBank/DDBJ whole genome shotgun (WGS) entry which is preliminary data.</text>
</comment>
<proteinExistence type="predicted"/>
<reference evidence="3" key="1">
    <citation type="journal article" date="2017" name="Plant J.">
        <title>The pomegranate (Punica granatum L.) genome and the genomics of punicalagin biosynthesis.</title>
        <authorList>
            <person name="Qin G."/>
            <person name="Xu C."/>
            <person name="Ming R."/>
            <person name="Tang H."/>
            <person name="Guyot R."/>
            <person name="Kramer E.M."/>
            <person name="Hu Y."/>
            <person name="Yi X."/>
            <person name="Qi Y."/>
            <person name="Xu X."/>
            <person name="Gao Z."/>
            <person name="Pan H."/>
            <person name="Jian J."/>
            <person name="Tian Y."/>
            <person name="Yue Z."/>
            <person name="Xu Y."/>
        </authorList>
    </citation>
    <scope>NUCLEOTIDE SEQUENCE [LARGE SCALE GENOMIC DNA]</scope>
    <source>
        <strain evidence="3">cv. Dabenzi</strain>
    </source>
</reference>